<dbReference type="PANTHER" id="PTHR39430">
    <property type="entry name" value="MEMBRANE-ASSOCIATED PROTEASE-RELATED"/>
    <property type="match status" value="1"/>
</dbReference>
<evidence type="ECO:0000313" key="3">
    <source>
        <dbReference type="EMBL" id="CAB4820375.1"/>
    </source>
</evidence>
<evidence type="ECO:0000256" key="1">
    <source>
        <dbReference type="SAM" id="Phobius"/>
    </source>
</evidence>
<evidence type="ECO:0000259" key="2">
    <source>
        <dbReference type="Pfam" id="PF02517"/>
    </source>
</evidence>
<dbReference type="InterPro" id="IPR003675">
    <property type="entry name" value="Rce1/LyrA-like_dom"/>
</dbReference>
<feature type="transmembrane region" description="Helical" evidence="1">
    <location>
        <begin position="52"/>
        <end position="69"/>
    </location>
</feature>
<dbReference type="PANTHER" id="PTHR39430:SF1">
    <property type="entry name" value="PROTEASE"/>
    <property type="match status" value="1"/>
</dbReference>
<organism evidence="3">
    <name type="scientific">freshwater metagenome</name>
    <dbReference type="NCBI Taxonomy" id="449393"/>
    <lineage>
        <taxon>unclassified sequences</taxon>
        <taxon>metagenomes</taxon>
        <taxon>ecological metagenomes</taxon>
    </lineage>
</organism>
<reference evidence="3" key="1">
    <citation type="submission" date="2020-05" db="EMBL/GenBank/DDBJ databases">
        <authorList>
            <person name="Chiriac C."/>
            <person name="Salcher M."/>
            <person name="Ghai R."/>
            <person name="Kavagutti S V."/>
        </authorList>
    </citation>
    <scope>NUCLEOTIDE SEQUENCE</scope>
</reference>
<feature type="transmembrane region" description="Helical" evidence="1">
    <location>
        <begin position="116"/>
        <end position="138"/>
    </location>
</feature>
<protein>
    <submittedName>
        <fullName evidence="3">Unannotated protein</fullName>
    </submittedName>
</protein>
<dbReference type="EMBL" id="CAFAAX010000121">
    <property type="protein sequence ID" value="CAB4820375.1"/>
    <property type="molecule type" value="Genomic_DNA"/>
</dbReference>
<feature type="transmembrane region" description="Helical" evidence="1">
    <location>
        <begin position="175"/>
        <end position="194"/>
    </location>
</feature>
<feature type="transmembrane region" description="Helical" evidence="1">
    <location>
        <begin position="201"/>
        <end position="217"/>
    </location>
</feature>
<dbReference type="AlphaFoldDB" id="A0A6J6ZHW3"/>
<feature type="transmembrane region" description="Helical" evidence="1">
    <location>
        <begin position="237"/>
        <end position="258"/>
    </location>
</feature>
<name>A0A6J6ZHW3_9ZZZZ</name>
<feature type="transmembrane region" description="Helical" evidence="1">
    <location>
        <begin position="21"/>
        <end position="40"/>
    </location>
</feature>
<keyword evidence="1" id="KW-0472">Membrane</keyword>
<proteinExistence type="predicted"/>
<feature type="domain" description="CAAX prenyl protease 2/Lysostaphin resistance protein A-like" evidence="2">
    <location>
        <begin position="115"/>
        <end position="213"/>
    </location>
</feature>
<gene>
    <name evidence="3" type="ORF">UFOPK3119_00849</name>
</gene>
<sequence length="297" mass="33494">MDKYEPRLSVGLASFEGMKRLQIGFSLAGFSFFAILLLRYVRVPFMDPSGSASNIAAFVVMGLVFLFFIKRFNLPSLEYFGLPRISPGSIFAIALSAAILISVISNEDNVIKPWKVAVPGIIFLLSIGFGEEIVARGFIYGVLKRRSHKAAIFVSSLFFGLMHLNLYTGSDWDPWLAYWHVMSAFCFGFLMCAIMIATRSIWIAVLVHALMDWSVVFDKTPPKLADNPPTSYPFWEGLTSPFSDFLMILFPALLILYFSKPRKIWAPRWFKGFAIRLAIKWKLVDESSDKPALVGQN</sequence>
<keyword evidence="1" id="KW-1133">Transmembrane helix</keyword>
<feature type="transmembrane region" description="Helical" evidence="1">
    <location>
        <begin position="150"/>
        <end position="169"/>
    </location>
</feature>
<dbReference type="GO" id="GO:0080120">
    <property type="term" value="P:CAAX-box protein maturation"/>
    <property type="evidence" value="ECO:0007669"/>
    <property type="project" value="UniProtKB-ARBA"/>
</dbReference>
<dbReference type="GO" id="GO:0004175">
    <property type="term" value="F:endopeptidase activity"/>
    <property type="evidence" value="ECO:0007669"/>
    <property type="project" value="UniProtKB-ARBA"/>
</dbReference>
<accession>A0A6J6ZHW3</accession>
<dbReference type="Pfam" id="PF02517">
    <property type="entry name" value="Rce1-like"/>
    <property type="match status" value="1"/>
</dbReference>
<keyword evidence="1" id="KW-0812">Transmembrane</keyword>
<feature type="transmembrane region" description="Helical" evidence="1">
    <location>
        <begin position="81"/>
        <end position="104"/>
    </location>
</feature>